<dbReference type="Proteomes" id="UP000683551">
    <property type="component" value="Chromosome"/>
</dbReference>
<protein>
    <submittedName>
        <fullName evidence="1">Uncharacterized protein</fullName>
    </submittedName>
</protein>
<reference evidence="1" key="1">
    <citation type="submission" date="2021-02" db="EMBL/GenBank/DDBJ databases">
        <title>Comparative genomics of Ferrovum myxofaciens strains, predominant extremophile bacteria forming large biofilm stalactites in acid mine ecosystems.</title>
        <authorList>
            <person name="Burkartova K."/>
            <person name="Ridl J."/>
            <person name="Pajer P."/>
            <person name="Falteisek L."/>
        </authorList>
    </citation>
    <scope>NUCLEOTIDE SEQUENCE</scope>
    <source>
        <strain evidence="1">MI1III</strain>
    </source>
</reference>
<gene>
    <name evidence="1" type="ORF">JZL65_03070</name>
</gene>
<proteinExistence type="predicted"/>
<dbReference type="RefSeq" id="WP_273145551.1">
    <property type="nucleotide sequence ID" value="NZ_CP071137.1"/>
</dbReference>
<dbReference type="EMBL" id="CP071137">
    <property type="protein sequence ID" value="QWY78076.1"/>
    <property type="molecule type" value="Genomic_DNA"/>
</dbReference>
<sequence length="311" mass="34947">MTIILTNCTNRKKGVVDAELRQEFLVSGTIDFVAQQWLAKLKNADAKKPAREIYCGRGFRESEASSLALSCPLYVVSAGLGIVNADMLVPVYDLSAVSSDGDSALCKVDGNKSPKLWWSKIITENSFGSSLTNILNKHPNELILFALSRCYLNLLQDELLLCPQPQQARLRFFGKNLYSALPSFLTDNWMPYDDRLDGIGQGFSGTQSDFAQRALRHFVSKILSESKDSNKHRHSSMVLNSLSSITKREIPKRQRLDEKEISKVIQDNWVKGKGQSSLLLRIIRDELNIACEQSRFKKIYHSVRNTIGEAS</sequence>
<organism evidence="1 2">
    <name type="scientific">Ferrovum myxofaciens</name>
    <dbReference type="NCBI Taxonomy" id="416213"/>
    <lineage>
        <taxon>Bacteria</taxon>
        <taxon>Pseudomonadati</taxon>
        <taxon>Pseudomonadota</taxon>
        <taxon>Betaproteobacteria</taxon>
        <taxon>Ferrovales</taxon>
        <taxon>Ferrovaceae</taxon>
        <taxon>Ferrovum</taxon>
    </lineage>
</organism>
<accession>A0A9E6MXE7</accession>
<name>A0A9E6MXE7_9PROT</name>
<evidence type="ECO:0000313" key="2">
    <source>
        <dbReference type="Proteomes" id="UP000683551"/>
    </source>
</evidence>
<evidence type="ECO:0000313" key="1">
    <source>
        <dbReference type="EMBL" id="QWY78076.1"/>
    </source>
</evidence>
<dbReference type="AlphaFoldDB" id="A0A9E6MXE7"/>